<dbReference type="AlphaFoldDB" id="R2T3N3"/>
<proteinExistence type="predicted"/>
<sequence length="109" mass="12423">MLKEIEGLKKIRSTIPAEWKEFPCAIYSTKAKAANQDLSMEETFTKWTVSIDVYDNRNPVTNLAEEVIKRMNKLGFKNEEAGDNNVTGLFRVQLKFTGTVNNKTLLVTH</sequence>
<accession>R2T3N3</accession>
<dbReference type="PATRIC" id="fig|1158607.3.peg.1730"/>
<organism evidence="1 2">
    <name type="scientific">Enterococcus pallens ATCC BAA-351</name>
    <dbReference type="NCBI Taxonomy" id="1158607"/>
    <lineage>
        <taxon>Bacteria</taxon>
        <taxon>Bacillati</taxon>
        <taxon>Bacillota</taxon>
        <taxon>Bacilli</taxon>
        <taxon>Lactobacillales</taxon>
        <taxon>Enterococcaceae</taxon>
        <taxon>Enterococcus</taxon>
    </lineage>
</organism>
<dbReference type="Proteomes" id="UP000013782">
    <property type="component" value="Unassembled WGS sequence"/>
</dbReference>
<keyword evidence="2" id="KW-1185">Reference proteome</keyword>
<reference evidence="1 2" key="1">
    <citation type="submission" date="2013-02" db="EMBL/GenBank/DDBJ databases">
        <title>The Genome Sequence of Enterococcus pallens BAA-351.</title>
        <authorList>
            <consortium name="The Broad Institute Genome Sequencing Platform"/>
            <consortium name="The Broad Institute Genome Sequencing Center for Infectious Disease"/>
            <person name="Earl A.M."/>
            <person name="Gilmore M.S."/>
            <person name="Lebreton F."/>
            <person name="Walker B."/>
            <person name="Young S.K."/>
            <person name="Zeng Q."/>
            <person name="Gargeya S."/>
            <person name="Fitzgerald M."/>
            <person name="Haas B."/>
            <person name="Abouelleil A."/>
            <person name="Alvarado L."/>
            <person name="Arachchi H.M."/>
            <person name="Berlin A.M."/>
            <person name="Chapman S.B."/>
            <person name="Dewar J."/>
            <person name="Goldberg J."/>
            <person name="Griggs A."/>
            <person name="Gujja S."/>
            <person name="Hansen M."/>
            <person name="Howarth C."/>
            <person name="Imamovic A."/>
            <person name="Larimer J."/>
            <person name="McCowan C."/>
            <person name="Murphy C."/>
            <person name="Neiman D."/>
            <person name="Pearson M."/>
            <person name="Priest M."/>
            <person name="Roberts A."/>
            <person name="Saif S."/>
            <person name="Shea T."/>
            <person name="Sisk P."/>
            <person name="Sykes S."/>
            <person name="Wortman J."/>
            <person name="Nusbaum C."/>
            <person name="Birren B."/>
        </authorList>
    </citation>
    <scope>NUCLEOTIDE SEQUENCE [LARGE SCALE GENOMIC DNA]</scope>
    <source>
        <strain evidence="1 2">ATCC BAA-351</strain>
    </source>
</reference>
<dbReference type="EMBL" id="AJAQ01000014">
    <property type="protein sequence ID" value="EOH94844.1"/>
    <property type="molecule type" value="Genomic_DNA"/>
</dbReference>
<name>R2T3N3_9ENTE</name>
<dbReference type="eggNOG" id="ENOG5030AJC">
    <property type="taxonomic scope" value="Bacteria"/>
</dbReference>
<gene>
    <name evidence="1" type="ORF">UAU_01766</name>
</gene>
<comment type="caution">
    <text evidence="1">The sequence shown here is derived from an EMBL/GenBank/DDBJ whole genome shotgun (WGS) entry which is preliminary data.</text>
</comment>
<dbReference type="HOGENOM" id="CLU_165377_0_0_9"/>
<protein>
    <submittedName>
        <fullName evidence="1">Uncharacterized protein</fullName>
    </submittedName>
</protein>
<dbReference type="STRING" id="160454.RV10_GL004121"/>
<evidence type="ECO:0000313" key="2">
    <source>
        <dbReference type="Proteomes" id="UP000013782"/>
    </source>
</evidence>
<evidence type="ECO:0000313" key="1">
    <source>
        <dbReference type="EMBL" id="EOH94844.1"/>
    </source>
</evidence>